<name>A0A2P2PG81_RHIMU</name>
<protein>
    <submittedName>
        <fullName evidence="2">Uncharacterized protein</fullName>
    </submittedName>
</protein>
<sequence length="27" mass="3093">MHSHNPKRGLHPQRININKKAFPVTNG</sequence>
<dbReference type="EMBL" id="GGEC01073254">
    <property type="protein sequence ID" value="MBX53738.1"/>
    <property type="molecule type" value="Transcribed_RNA"/>
</dbReference>
<feature type="compositionally biased region" description="Basic residues" evidence="1">
    <location>
        <begin position="1"/>
        <end position="11"/>
    </location>
</feature>
<proteinExistence type="predicted"/>
<evidence type="ECO:0000256" key="1">
    <source>
        <dbReference type="SAM" id="MobiDB-lite"/>
    </source>
</evidence>
<evidence type="ECO:0000313" key="2">
    <source>
        <dbReference type="EMBL" id="MBX53738.1"/>
    </source>
</evidence>
<feature type="region of interest" description="Disordered" evidence="1">
    <location>
        <begin position="1"/>
        <end position="27"/>
    </location>
</feature>
<dbReference type="AlphaFoldDB" id="A0A2P2PG81"/>
<accession>A0A2P2PG81</accession>
<reference evidence="2" key="1">
    <citation type="submission" date="2018-02" db="EMBL/GenBank/DDBJ databases">
        <title>Rhizophora mucronata_Transcriptome.</title>
        <authorList>
            <person name="Meera S.P."/>
            <person name="Sreeshan A."/>
            <person name="Augustine A."/>
        </authorList>
    </citation>
    <scope>NUCLEOTIDE SEQUENCE</scope>
    <source>
        <tissue evidence="2">Leaf</tissue>
    </source>
</reference>
<organism evidence="2">
    <name type="scientific">Rhizophora mucronata</name>
    <name type="common">Asiatic mangrove</name>
    <dbReference type="NCBI Taxonomy" id="61149"/>
    <lineage>
        <taxon>Eukaryota</taxon>
        <taxon>Viridiplantae</taxon>
        <taxon>Streptophyta</taxon>
        <taxon>Embryophyta</taxon>
        <taxon>Tracheophyta</taxon>
        <taxon>Spermatophyta</taxon>
        <taxon>Magnoliopsida</taxon>
        <taxon>eudicotyledons</taxon>
        <taxon>Gunneridae</taxon>
        <taxon>Pentapetalae</taxon>
        <taxon>rosids</taxon>
        <taxon>fabids</taxon>
        <taxon>Malpighiales</taxon>
        <taxon>Rhizophoraceae</taxon>
        <taxon>Rhizophora</taxon>
    </lineage>
</organism>